<dbReference type="HOGENOM" id="CLU_052827_4_2_1"/>
<organism evidence="1 2">
    <name type="scientific">Exophiala spinifera</name>
    <dbReference type="NCBI Taxonomy" id="91928"/>
    <lineage>
        <taxon>Eukaryota</taxon>
        <taxon>Fungi</taxon>
        <taxon>Dikarya</taxon>
        <taxon>Ascomycota</taxon>
        <taxon>Pezizomycotina</taxon>
        <taxon>Eurotiomycetes</taxon>
        <taxon>Chaetothyriomycetidae</taxon>
        <taxon>Chaetothyriales</taxon>
        <taxon>Herpotrichiellaceae</taxon>
        <taxon>Exophiala</taxon>
    </lineage>
</organism>
<evidence type="ECO:0000313" key="1">
    <source>
        <dbReference type="EMBL" id="KIW16971.1"/>
    </source>
</evidence>
<keyword evidence="2" id="KW-1185">Reference proteome</keyword>
<dbReference type="PANTHER" id="PTHR47260">
    <property type="entry name" value="UPF0644 PROTEIN PB2B4.06"/>
    <property type="match status" value="1"/>
</dbReference>
<dbReference type="Proteomes" id="UP000053328">
    <property type="component" value="Unassembled WGS sequence"/>
</dbReference>
<dbReference type="InterPro" id="IPR052061">
    <property type="entry name" value="PTE-AB_protein"/>
</dbReference>
<evidence type="ECO:0008006" key="3">
    <source>
        <dbReference type="Google" id="ProtNLM"/>
    </source>
</evidence>
<accession>A0A0D1YP85</accession>
<gene>
    <name evidence="1" type="ORF">PV08_04162</name>
</gene>
<name>A0A0D1YP85_9EURO</name>
<proteinExistence type="predicted"/>
<dbReference type="EMBL" id="KN847494">
    <property type="protein sequence ID" value="KIW16971.1"/>
    <property type="molecule type" value="Genomic_DNA"/>
</dbReference>
<sequence>MKLHPDFNVQWCRSILSSNISNLVNGREVLLDPSSPISNSIFTQSLYTSSAIRAHLSFQRPTSEPDSIGPLEYCYLLSLGSGVDGKRARAHGGFNSLILNHLAGMTACEVFGSVTLAAATMKVDYKAPIDTPGVIFARGWAVARDGRKLWVRTDIEDAKGQLLARAKVLFINQRSVVL</sequence>
<protein>
    <recommendedName>
        <fullName evidence="3">Thioesterase domain-containing protein</fullName>
    </recommendedName>
</protein>
<dbReference type="RefSeq" id="XP_016237187.1">
    <property type="nucleotide sequence ID" value="XM_016378510.1"/>
</dbReference>
<dbReference type="Gene3D" id="3.10.129.10">
    <property type="entry name" value="Hotdog Thioesterase"/>
    <property type="match status" value="1"/>
</dbReference>
<dbReference type="OrthoDB" id="506431at2759"/>
<reference evidence="1 2" key="1">
    <citation type="submission" date="2015-01" db="EMBL/GenBank/DDBJ databases">
        <title>The Genome Sequence of Exophiala spinifera CBS89968.</title>
        <authorList>
            <consortium name="The Broad Institute Genomics Platform"/>
            <person name="Cuomo C."/>
            <person name="de Hoog S."/>
            <person name="Gorbushina A."/>
            <person name="Stielow B."/>
            <person name="Teixiera M."/>
            <person name="Abouelleil A."/>
            <person name="Chapman S.B."/>
            <person name="Priest M."/>
            <person name="Young S.K."/>
            <person name="Wortman J."/>
            <person name="Nusbaum C."/>
            <person name="Birren B."/>
        </authorList>
    </citation>
    <scope>NUCLEOTIDE SEQUENCE [LARGE SCALE GENOMIC DNA]</scope>
    <source>
        <strain evidence="1 2">CBS 89968</strain>
    </source>
</reference>
<dbReference type="AlphaFoldDB" id="A0A0D1YP85"/>
<dbReference type="CDD" id="cd03443">
    <property type="entry name" value="PaaI_thioesterase"/>
    <property type="match status" value="1"/>
</dbReference>
<evidence type="ECO:0000313" key="2">
    <source>
        <dbReference type="Proteomes" id="UP000053328"/>
    </source>
</evidence>
<dbReference type="InterPro" id="IPR029069">
    <property type="entry name" value="HotDog_dom_sf"/>
</dbReference>
<dbReference type="PANTHER" id="PTHR47260:SF3">
    <property type="entry name" value="THIOESTERASE FAMILY PROTEIN (AFU_ORTHOLOGUE AFUA_7G03960)"/>
    <property type="match status" value="1"/>
</dbReference>
<dbReference type="SUPFAM" id="SSF54637">
    <property type="entry name" value="Thioesterase/thiol ester dehydrase-isomerase"/>
    <property type="match status" value="1"/>
</dbReference>
<dbReference type="GeneID" id="27331245"/>
<dbReference type="VEuPathDB" id="FungiDB:PV08_04162"/>